<keyword evidence="5" id="KW-0539">Nucleus</keyword>
<feature type="region of interest" description="Disordered" evidence="6">
    <location>
        <begin position="420"/>
        <end position="453"/>
    </location>
</feature>
<name>A0A0K2TZV6_LEPSM</name>
<proteinExistence type="predicted"/>
<dbReference type="Gene3D" id="1.10.880.10">
    <property type="entry name" value="Transcription factor, Skn-1-like, DNA-binding domain"/>
    <property type="match status" value="1"/>
</dbReference>
<feature type="compositionally biased region" description="Polar residues" evidence="6">
    <location>
        <begin position="296"/>
        <end position="308"/>
    </location>
</feature>
<feature type="region of interest" description="Disordered" evidence="6">
    <location>
        <begin position="386"/>
        <end position="406"/>
    </location>
</feature>
<dbReference type="InterPro" id="IPR047167">
    <property type="entry name" value="NFE2-like"/>
</dbReference>
<dbReference type="InterPro" id="IPR008917">
    <property type="entry name" value="TF_DNA-bd_sf"/>
</dbReference>
<evidence type="ECO:0000256" key="6">
    <source>
        <dbReference type="SAM" id="MobiDB-lite"/>
    </source>
</evidence>
<dbReference type="SUPFAM" id="SSF47454">
    <property type="entry name" value="A DNA-binding domain in eukaryotic transcription factors"/>
    <property type="match status" value="1"/>
</dbReference>
<dbReference type="PROSITE" id="PS00036">
    <property type="entry name" value="BZIP_BASIC"/>
    <property type="match status" value="1"/>
</dbReference>
<feature type="domain" description="BZIP" evidence="7">
    <location>
        <begin position="503"/>
        <end position="518"/>
    </location>
</feature>
<feature type="compositionally biased region" description="Gly residues" evidence="6">
    <location>
        <begin position="203"/>
        <end position="212"/>
    </location>
</feature>
<feature type="region of interest" description="Disordered" evidence="6">
    <location>
        <begin position="253"/>
        <end position="274"/>
    </location>
</feature>
<protein>
    <recommendedName>
        <fullName evidence="7">BZIP domain-containing protein</fullName>
    </recommendedName>
</protein>
<feature type="compositionally biased region" description="Acidic residues" evidence="6">
    <location>
        <begin position="70"/>
        <end position="84"/>
    </location>
</feature>
<dbReference type="EMBL" id="HACA01013545">
    <property type="protein sequence ID" value="CDW30906.1"/>
    <property type="molecule type" value="Transcribed_RNA"/>
</dbReference>
<keyword evidence="4" id="KW-0804">Transcription</keyword>
<dbReference type="InterPro" id="IPR004827">
    <property type="entry name" value="bZIP"/>
</dbReference>
<feature type="region of interest" description="Disordered" evidence="6">
    <location>
        <begin position="296"/>
        <end position="315"/>
    </location>
</feature>
<feature type="compositionally biased region" description="Polar residues" evidence="6">
    <location>
        <begin position="188"/>
        <end position="202"/>
    </location>
</feature>
<feature type="compositionally biased region" description="Low complexity" evidence="6">
    <location>
        <begin position="389"/>
        <end position="402"/>
    </location>
</feature>
<dbReference type="Pfam" id="PF03131">
    <property type="entry name" value="bZIP_Maf"/>
    <property type="match status" value="1"/>
</dbReference>
<dbReference type="GO" id="GO:0000981">
    <property type="term" value="F:DNA-binding transcription factor activity, RNA polymerase II-specific"/>
    <property type="evidence" value="ECO:0007669"/>
    <property type="project" value="TreeGrafter"/>
</dbReference>
<evidence type="ECO:0000256" key="4">
    <source>
        <dbReference type="ARBA" id="ARBA00023163"/>
    </source>
</evidence>
<evidence type="ECO:0000313" key="8">
    <source>
        <dbReference type="EMBL" id="CDW30906.1"/>
    </source>
</evidence>
<evidence type="ECO:0000256" key="3">
    <source>
        <dbReference type="ARBA" id="ARBA00023159"/>
    </source>
</evidence>
<dbReference type="AlphaFoldDB" id="A0A0K2TZV6"/>
<keyword evidence="3" id="KW-0010">Activator</keyword>
<dbReference type="GO" id="GO:0000978">
    <property type="term" value="F:RNA polymerase II cis-regulatory region sequence-specific DNA binding"/>
    <property type="evidence" value="ECO:0007669"/>
    <property type="project" value="InterPro"/>
</dbReference>
<evidence type="ECO:0000259" key="7">
    <source>
        <dbReference type="PROSITE" id="PS00036"/>
    </source>
</evidence>
<reference evidence="8" key="1">
    <citation type="submission" date="2014-05" db="EMBL/GenBank/DDBJ databases">
        <authorList>
            <person name="Chronopoulou M."/>
        </authorList>
    </citation>
    <scope>NUCLEOTIDE SEQUENCE</scope>
    <source>
        <tissue evidence="8">Whole organism</tissue>
    </source>
</reference>
<feature type="region of interest" description="Disordered" evidence="6">
    <location>
        <begin position="96"/>
        <end position="139"/>
    </location>
</feature>
<feature type="compositionally biased region" description="Basic residues" evidence="6">
    <location>
        <begin position="56"/>
        <end position="66"/>
    </location>
</feature>
<dbReference type="GO" id="GO:0005634">
    <property type="term" value="C:nucleus"/>
    <property type="evidence" value="ECO:0007669"/>
    <property type="project" value="TreeGrafter"/>
</dbReference>
<keyword evidence="2" id="KW-0238">DNA-binding</keyword>
<organism evidence="8">
    <name type="scientific">Lepeophtheirus salmonis</name>
    <name type="common">Salmon louse</name>
    <name type="synonym">Caligus salmonis</name>
    <dbReference type="NCBI Taxonomy" id="72036"/>
    <lineage>
        <taxon>Eukaryota</taxon>
        <taxon>Metazoa</taxon>
        <taxon>Ecdysozoa</taxon>
        <taxon>Arthropoda</taxon>
        <taxon>Crustacea</taxon>
        <taxon>Multicrustacea</taxon>
        <taxon>Hexanauplia</taxon>
        <taxon>Copepoda</taxon>
        <taxon>Siphonostomatoida</taxon>
        <taxon>Caligidae</taxon>
        <taxon>Lepeophtheirus</taxon>
    </lineage>
</organism>
<feature type="compositionally biased region" description="Low complexity" evidence="6">
    <location>
        <begin position="263"/>
        <end position="274"/>
    </location>
</feature>
<feature type="compositionally biased region" description="Basic and acidic residues" evidence="6">
    <location>
        <begin position="102"/>
        <end position="115"/>
    </location>
</feature>
<dbReference type="PANTHER" id="PTHR24411">
    <property type="entry name" value="NUCLEAR FACTOR ERYTHROID 2-RELATED FACTOR"/>
    <property type="match status" value="1"/>
</dbReference>
<dbReference type="OrthoDB" id="7458135at2759"/>
<accession>A0A0K2TZV6</accession>
<dbReference type="InterPro" id="IPR004826">
    <property type="entry name" value="bZIP_Maf"/>
</dbReference>
<evidence type="ECO:0000256" key="5">
    <source>
        <dbReference type="ARBA" id="ARBA00023242"/>
    </source>
</evidence>
<feature type="compositionally biased region" description="Low complexity" evidence="6">
    <location>
        <begin position="425"/>
        <end position="453"/>
    </location>
</feature>
<evidence type="ECO:0000256" key="1">
    <source>
        <dbReference type="ARBA" id="ARBA00023015"/>
    </source>
</evidence>
<dbReference type="PANTHER" id="PTHR24411:SF55">
    <property type="entry name" value="SEGMENTATION PROTEIN CAP'N'COLLAR"/>
    <property type="match status" value="1"/>
</dbReference>
<sequence length="608" mass="68400">MLLEMREEEPEDLSVRKRHKSCQTEITSENEDLPPFQKHILLRFSNLIDELRAHRNKEHKARKKRRTYTEFEDENADNDEDDVLGGKEEEDILRLNTPNHTSLHEHDDNHDENGSRHHHDGIKCKSCSSSSHHSKNHNHIFSSKNYSTLIQLLSKFQRANMQMNQPPLYGGEPSDSLCQDNSFSPRSVFSNFSRAPSSHNPSTGGGGGGGDGDFPEFHQHHLSVNTQTPMDFLNNSFHSAIIRSADPDLLFPSGNESLRHHSAPSVRPSPVPNSVGSLSEGTICSLPAPLPLTSASSFERPEASSSASGIDHPEFIHYPTNNDTAISGPVISPHDGCPYPNGPLYGGEAAASGLPPYPQLNHSYAVPPQQQQRLPPAFIKQEIKTDLPSESNNNSNNINNNNELKRTLDHGFRNSTLVKTEKDAYSSSSSTSSSSSSSFKNSSNSSFSSAFRSRYSKDEKRARDIGVPFSVEDIVSLPMDEYNDMIARHALTDDQLSLCRDIRRRGKNKVAAQNCRKRKIHQITELKTTIDLNREIQNRLIEQRSHLIRIREEYTELVLDSQRQYWSKSKYDPDLFEFRFSDDGSSVAVVPKISTTTREDVSDTNYRH</sequence>
<feature type="region of interest" description="Disordered" evidence="6">
    <location>
        <begin position="188"/>
        <end position="218"/>
    </location>
</feature>
<evidence type="ECO:0000256" key="2">
    <source>
        <dbReference type="ARBA" id="ARBA00023125"/>
    </source>
</evidence>
<feature type="region of interest" description="Disordered" evidence="6">
    <location>
        <begin position="56"/>
        <end position="84"/>
    </location>
</feature>
<keyword evidence="1" id="KW-0805">Transcription regulation</keyword>